<organism evidence="5 6">
    <name type="scientific">Bacillus paranthracis</name>
    <dbReference type="NCBI Taxonomy" id="2026186"/>
    <lineage>
        <taxon>Bacteria</taxon>
        <taxon>Bacillati</taxon>
        <taxon>Bacillota</taxon>
        <taxon>Bacilli</taxon>
        <taxon>Bacillales</taxon>
        <taxon>Bacillaceae</taxon>
        <taxon>Bacillus</taxon>
        <taxon>Bacillus cereus group</taxon>
    </lineage>
</organism>
<evidence type="ECO:0000259" key="4">
    <source>
        <dbReference type="Pfam" id="PF00476"/>
    </source>
</evidence>
<comment type="caution">
    <text evidence="5">The sequence shown here is derived from an EMBL/GenBank/DDBJ whole genome shotgun (WGS) entry which is preliminary data.</text>
</comment>
<keyword evidence="2" id="KW-0235">DNA replication</keyword>
<evidence type="ECO:0000313" key="5">
    <source>
        <dbReference type="EMBL" id="MDG0945310.1"/>
    </source>
</evidence>
<protein>
    <recommendedName>
        <fullName evidence="1">DNA-directed DNA polymerase</fullName>
        <ecNumber evidence="1">2.7.7.7</ecNumber>
    </recommendedName>
</protein>
<dbReference type="PANTHER" id="PTHR10133">
    <property type="entry name" value="DNA POLYMERASE I"/>
    <property type="match status" value="1"/>
</dbReference>
<evidence type="ECO:0000256" key="3">
    <source>
        <dbReference type="ARBA" id="ARBA00049244"/>
    </source>
</evidence>
<dbReference type="PRINTS" id="PR00868">
    <property type="entry name" value="DNAPOLI"/>
</dbReference>
<dbReference type="InterPro" id="IPR001098">
    <property type="entry name" value="DNA-dir_DNA_pol_A_palm_dom"/>
</dbReference>
<name>A0ABT6E6R2_9BACI</name>
<evidence type="ECO:0000313" key="6">
    <source>
        <dbReference type="Proteomes" id="UP001221338"/>
    </source>
</evidence>
<dbReference type="Gene3D" id="1.10.150.20">
    <property type="entry name" value="5' to 3' exonuclease, C-terminal subdomain"/>
    <property type="match status" value="1"/>
</dbReference>
<dbReference type="EC" id="2.7.7.7" evidence="1"/>
<evidence type="ECO:0000256" key="2">
    <source>
        <dbReference type="ARBA" id="ARBA00022705"/>
    </source>
</evidence>
<feature type="non-terminal residue" evidence="5">
    <location>
        <position position="129"/>
    </location>
</feature>
<evidence type="ECO:0000256" key="1">
    <source>
        <dbReference type="ARBA" id="ARBA00012417"/>
    </source>
</evidence>
<feature type="domain" description="DNA-directed DNA polymerase family A palm" evidence="4">
    <location>
        <begin position="2"/>
        <end position="104"/>
    </location>
</feature>
<dbReference type="PANTHER" id="PTHR10133:SF27">
    <property type="entry name" value="DNA POLYMERASE NU"/>
    <property type="match status" value="1"/>
</dbReference>
<dbReference type="EMBL" id="JARPRV010000106">
    <property type="protein sequence ID" value="MDG0945310.1"/>
    <property type="molecule type" value="Genomic_DNA"/>
</dbReference>
<dbReference type="InterPro" id="IPR002298">
    <property type="entry name" value="DNA_polymerase_A"/>
</dbReference>
<sequence>MSTYVEALPNKVKHDGRLHGQFNQVDTATGRFASREPNLQNLPQRARRLIIAGQGSIILGVDYSQIEPRTLAHLSEDEELIRAYVEERDLYIEMAMKVFKLEYEFCVDGAYDPTGRFQPRKAVKSILLG</sequence>
<dbReference type="Pfam" id="PF00476">
    <property type="entry name" value="DNA_pol_A"/>
    <property type="match status" value="1"/>
</dbReference>
<dbReference type="Proteomes" id="UP001221338">
    <property type="component" value="Unassembled WGS sequence"/>
</dbReference>
<gene>
    <name evidence="5" type="ORF">P6U22_29995</name>
</gene>
<comment type="catalytic activity">
    <reaction evidence="3">
        <text>DNA(n) + a 2'-deoxyribonucleoside 5'-triphosphate = DNA(n+1) + diphosphate</text>
        <dbReference type="Rhea" id="RHEA:22508"/>
        <dbReference type="Rhea" id="RHEA-COMP:17339"/>
        <dbReference type="Rhea" id="RHEA-COMP:17340"/>
        <dbReference type="ChEBI" id="CHEBI:33019"/>
        <dbReference type="ChEBI" id="CHEBI:61560"/>
        <dbReference type="ChEBI" id="CHEBI:173112"/>
        <dbReference type="EC" id="2.7.7.7"/>
    </reaction>
</comment>
<reference evidence="5 6" key="1">
    <citation type="submission" date="2023-03" db="EMBL/GenBank/DDBJ databases">
        <title>Genetic diversity of Bacillus cereus sensu lato isolates from Slovenia.</title>
        <authorList>
            <person name="Abdelli M."/>
        </authorList>
    </citation>
    <scope>NUCLEOTIDE SEQUENCE [LARGE SCALE GENOMIC DNA]</scope>
    <source>
        <strain evidence="5 6">SIBC61B</strain>
    </source>
</reference>
<dbReference type="Gene3D" id="3.30.70.370">
    <property type="match status" value="1"/>
</dbReference>
<proteinExistence type="predicted"/>
<accession>A0ABT6E6R2</accession>
<dbReference type="InterPro" id="IPR043502">
    <property type="entry name" value="DNA/RNA_pol_sf"/>
</dbReference>
<dbReference type="SUPFAM" id="SSF56672">
    <property type="entry name" value="DNA/RNA polymerases"/>
    <property type="match status" value="1"/>
</dbReference>
<keyword evidence="6" id="KW-1185">Reference proteome</keyword>